<evidence type="ECO:0000313" key="1">
    <source>
        <dbReference type="EMBL" id="VTM58357.1"/>
    </source>
</evidence>
<dbReference type="AlphaFoldDB" id="A0A4P0YDJ9"/>
<dbReference type="EMBL" id="CABDVL010000003">
    <property type="protein sequence ID" value="VTM58357.1"/>
    <property type="molecule type" value="Genomic_DNA"/>
</dbReference>
<protein>
    <submittedName>
        <fullName evidence="1">DNA replication protein</fullName>
    </submittedName>
</protein>
<name>A0A4P0YDJ9_KLEPN</name>
<dbReference type="Pfam" id="PF17345">
    <property type="entry name" value="DUF5375"/>
    <property type="match status" value="1"/>
</dbReference>
<sequence length="147" mass="16534">MKHITITARDLECLEHMRNIGQLVNELMQVQDCATVRRDPVQQSQLTSVIYLMTAQLDGVGRTLQSAVVDRGGECMKKPLPPVLRAALYRRAVACAWLTVCERQHRYPYLTLDANWKAPLPPSWRVLSASARRGKRSSDCLCTAGKI</sequence>
<reference evidence="1" key="1">
    <citation type="submission" date="2019-04" db="EMBL/GenBank/DDBJ databases">
        <authorList>
            <consortium name="Pathogen Informatics"/>
        </authorList>
    </citation>
    <scope>NUCLEOTIDE SEQUENCE</scope>
    <source>
        <strain evidence="1">NCTC9183</strain>
    </source>
</reference>
<proteinExistence type="predicted"/>
<dbReference type="InterPro" id="IPR035317">
    <property type="entry name" value="DUF5375"/>
</dbReference>
<dbReference type="Proteomes" id="UP000507695">
    <property type="component" value="Unassembled WGS sequence"/>
</dbReference>
<gene>
    <name evidence="1" type="ORF">NCTC9183_05498</name>
</gene>
<accession>A0A4P0YDJ9</accession>
<organism evidence="1">
    <name type="scientific">Klebsiella pneumoniae</name>
    <dbReference type="NCBI Taxonomy" id="573"/>
    <lineage>
        <taxon>Bacteria</taxon>
        <taxon>Pseudomonadati</taxon>
        <taxon>Pseudomonadota</taxon>
        <taxon>Gammaproteobacteria</taxon>
        <taxon>Enterobacterales</taxon>
        <taxon>Enterobacteriaceae</taxon>
        <taxon>Klebsiella/Raoultella group</taxon>
        <taxon>Klebsiella</taxon>
        <taxon>Klebsiella pneumoniae complex</taxon>
    </lineage>
</organism>